<dbReference type="FunCoup" id="A0A0D2WQW9">
    <property type="interactions" value="115"/>
</dbReference>
<evidence type="ECO:0000256" key="3">
    <source>
        <dbReference type="ARBA" id="ARBA00022989"/>
    </source>
</evidence>
<feature type="transmembrane region" description="Helical" evidence="6">
    <location>
        <begin position="382"/>
        <end position="407"/>
    </location>
</feature>
<feature type="compositionally biased region" description="Polar residues" evidence="5">
    <location>
        <begin position="1"/>
        <end position="13"/>
    </location>
</feature>
<keyword evidence="2 6" id="KW-0812">Transmembrane</keyword>
<dbReference type="InParanoid" id="A0A0D2WQW9"/>
<dbReference type="eggNOG" id="KOG2765">
    <property type="taxonomic scope" value="Eukaryota"/>
</dbReference>
<protein>
    <recommendedName>
        <fullName evidence="7">EamA domain-containing protein</fullName>
    </recommendedName>
</protein>
<evidence type="ECO:0000259" key="7">
    <source>
        <dbReference type="Pfam" id="PF00892"/>
    </source>
</evidence>
<name>A0A0D2WQW9_CAPO3</name>
<keyword evidence="4 6" id="KW-0472">Membrane</keyword>
<dbReference type="OrthoDB" id="1436450at2759"/>
<organism evidence="8 9">
    <name type="scientific">Capsaspora owczarzaki (strain ATCC 30864)</name>
    <dbReference type="NCBI Taxonomy" id="595528"/>
    <lineage>
        <taxon>Eukaryota</taxon>
        <taxon>Filasterea</taxon>
        <taxon>Capsaspora</taxon>
    </lineage>
</organism>
<feature type="transmembrane region" description="Helical" evidence="6">
    <location>
        <begin position="102"/>
        <end position="121"/>
    </location>
</feature>
<feature type="transmembrane region" description="Helical" evidence="6">
    <location>
        <begin position="327"/>
        <end position="349"/>
    </location>
</feature>
<dbReference type="STRING" id="595528.A0A0D2WQW9"/>
<evidence type="ECO:0000256" key="4">
    <source>
        <dbReference type="ARBA" id="ARBA00023136"/>
    </source>
</evidence>
<dbReference type="AlphaFoldDB" id="A0A0D2WQW9"/>
<evidence type="ECO:0000256" key="2">
    <source>
        <dbReference type="ARBA" id="ARBA00022692"/>
    </source>
</evidence>
<feature type="transmembrane region" description="Helical" evidence="6">
    <location>
        <begin position="262"/>
        <end position="278"/>
    </location>
</feature>
<dbReference type="PANTHER" id="PTHR23051:SF0">
    <property type="entry name" value="SOLUTE CARRIER FAMILY 35 MEMBER F5"/>
    <property type="match status" value="1"/>
</dbReference>
<evidence type="ECO:0000256" key="5">
    <source>
        <dbReference type="SAM" id="MobiDB-lite"/>
    </source>
</evidence>
<feature type="transmembrane region" description="Helical" evidence="6">
    <location>
        <begin position="237"/>
        <end position="256"/>
    </location>
</feature>
<proteinExistence type="predicted"/>
<keyword evidence="9" id="KW-1185">Reference proteome</keyword>
<dbReference type="Proteomes" id="UP000008743">
    <property type="component" value="Unassembled WGS sequence"/>
</dbReference>
<gene>
    <name evidence="8" type="ORF">CAOG_004844</name>
</gene>
<dbReference type="SUPFAM" id="SSF103481">
    <property type="entry name" value="Multidrug resistance efflux transporter EmrE"/>
    <property type="match status" value="2"/>
</dbReference>
<dbReference type="PANTHER" id="PTHR23051">
    <property type="entry name" value="SOLUTE CARRIER FAMILY 35, MEMBER F5"/>
    <property type="match status" value="1"/>
</dbReference>
<keyword evidence="3 6" id="KW-1133">Transmembrane helix</keyword>
<evidence type="ECO:0000256" key="1">
    <source>
        <dbReference type="ARBA" id="ARBA00004141"/>
    </source>
</evidence>
<feature type="transmembrane region" description="Helical" evidence="6">
    <location>
        <begin position="179"/>
        <end position="197"/>
    </location>
</feature>
<dbReference type="Pfam" id="PF00892">
    <property type="entry name" value="EamA"/>
    <property type="match status" value="2"/>
</dbReference>
<evidence type="ECO:0000313" key="9">
    <source>
        <dbReference type="Proteomes" id="UP000008743"/>
    </source>
</evidence>
<reference evidence="9" key="1">
    <citation type="submission" date="2011-02" db="EMBL/GenBank/DDBJ databases">
        <title>The Genome Sequence of Capsaspora owczarzaki ATCC 30864.</title>
        <authorList>
            <person name="Russ C."/>
            <person name="Cuomo C."/>
            <person name="Burger G."/>
            <person name="Gray M.W."/>
            <person name="Holland P.W.H."/>
            <person name="King N."/>
            <person name="Lang F.B.F."/>
            <person name="Roger A.J."/>
            <person name="Ruiz-Trillo I."/>
            <person name="Young S.K."/>
            <person name="Zeng Q."/>
            <person name="Gargeya S."/>
            <person name="Alvarado L."/>
            <person name="Berlin A."/>
            <person name="Chapman S.B."/>
            <person name="Chen Z."/>
            <person name="Freedman E."/>
            <person name="Gellesch M."/>
            <person name="Goldberg J."/>
            <person name="Griggs A."/>
            <person name="Gujja S."/>
            <person name="Heilman E."/>
            <person name="Heiman D."/>
            <person name="Howarth C."/>
            <person name="Mehta T."/>
            <person name="Neiman D."/>
            <person name="Pearson M."/>
            <person name="Roberts A."/>
            <person name="Saif S."/>
            <person name="Shea T."/>
            <person name="Shenoy N."/>
            <person name="Sisk P."/>
            <person name="Stolte C."/>
            <person name="Sykes S."/>
            <person name="White J."/>
            <person name="Yandava C."/>
            <person name="Haas B."/>
            <person name="Nusbaum C."/>
            <person name="Birren B."/>
        </authorList>
    </citation>
    <scope>NUCLEOTIDE SEQUENCE</scope>
    <source>
        <strain evidence="9">ATCC 30864</strain>
    </source>
</reference>
<feature type="domain" description="EamA" evidence="7">
    <location>
        <begin position="259"/>
        <end position="400"/>
    </location>
</feature>
<accession>A0A0D2WQW9</accession>
<evidence type="ECO:0000313" key="8">
    <source>
        <dbReference type="EMBL" id="KJE94160.1"/>
    </source>
</evidence>
<dbReference type="InterPro" id="IPR037185">
    <property type="entry name" value="EmrE-like"/>
</dbReference>
<dbReference type="InterPro" id="IPR000620">
    <property type="entry name" value="EamA_dom"/>
</dbReference>
<feature type="transmembrane region" description="Helical" evidence="6">
    <location>
        <begin position="64"/>
        <end position="82"/>
    </location>
</feature>
<feature type="transmembrane region" description="Helical" evidence="6">
    <location>
        <begin position="356"/>
        <end position="376"/>
    </location>
</feature>
<feature type="region of interest" description="Disordered" evidence="5">
    <location>
        <begin position="1"/>
        <end position="33"/>
    </location>
</feature>
<feature type="transmembrane region" description="Helical" evidence="6">
    <location>
        <begin position="203"/>
        <end position="225"/>
    </location>
</feature>
<feature type="transmembrane region" description="Helical" evidence="6">
    <location>
        <begin position="290"/>
        <end position="311"/>
    </location>
</feature>
<feature type="domain" description="EamA" evidence="7">
    <location>
        <begin position="184"/>
        <end position="251"/>
    </location>
</feature>
<dbReference type="OMA" id="MYGVYTI"/>
<evidence type="ECO:0000256" key="6">
    <source>
        <dbReference type="SAM" id="Phobius"/>
    </source>
</evidence>
<dbReference type="GO" id="GO:0016020">
    <property type="term" value="C:membrane"/>
    <property type="evidence" value="ECO:0007669"/>
    <property type="project" value="UniProtKB-SubCell"/>
</dbReference>
<dbReference type="PhylomeDB" id="A0A0D2WQW9"/>
<dbReference type="EMBL" id="KE346366">
    <property type="protein sequence ID" value="KJE94160.1"/>
    <property type="molecule type" value="Genomic_DNA"/>
</dbReference>
<sequence length="420" mass="46655">MDANRSIQASQRLSADLTADAPETDPPIDLSDQHDASTAVIGQQASTAAAPSVKQQTPRERRRFAFGLFLLLLVVIIWVGSAELQQYIFDDNDFNHPMFLTYTNNAMFSVYLLGFLFVPAWRQRPFGIKRFLRMRASNDQPYEQLVNNPNEEANIAHDQGATTETAAVIPFTIRETMNVSLTFSILWFIANYLYNVALTRTSVASATILSSTSGLWTLLMGALFLPTSADKFTWNKLLAVALSIGGVVLVNAGEVGFSSGDIFALFSAVFYACYLVFFKRFGDEDRMIMAMFFGFVGLFNVVLTLPLFFIFDATGWEKFGWPPSRMTWLYLIVNAVIGTVVSDYVWLWATMLTSPAITTLGLSLTIPLAIVVDVLFKGITVGAMFACGTVLVFGGFVLLNCEIYYGVSVVDAVRRRLRRC</sequence>
<comment type="subcellular location">
    <subcellularLocation>
        <location evidence="1">Membrane</location>
        <topology evidence="1">Multi-pass membrane protein</topology>
    </subcellularLocation>
</comment>